<evidence type="ECO:0000259" key="9">
    <source>
        <dbReference type="Pfam" id="PF06144"/>
    </source>
</evidence>
<dbReference type="GO" id="GO:0009360">
    <property type="term" value="C:DNA polymerase III complex"/>
    <property type="evidence" value="ECO:0007669"/>
    <property type="project" value="InterPro"/>
</dbReference>
<keyword evidence="4" id="KW-0548">Nucleotidyltransferase</keyword>
<keyword evidence="11" id="KW-1185">Reference proteome</keyword>
<evidence type="ECO:0000256" key="8">
    <source>
        <dbReference type="ARBA" id="ARBA00049244"/>
    </source>
</evidence>
<dbReference type="GO" id="GO:0006261">
    <property type="term" value="P:DNA-templated DNA replication"/>
    <property type="evidence" value="ECO:0007669"/>
    <property type="project" value="TreeGrafter"/>
</dbReference>
<comment type="catalytic activity">
    <reaction evidence="8">
        <text>DNA(n) + a 2'-deoxyribonucleoside 5'-triphosphate = DNA(n+1) + diphosphate</text>
        <dbReference type="Rhea" id="RHEA:22508"/>
        <dbReference type="Rhea" id="RHEA-COMP:17339"/>
        <dbReference type="Rhea" id="RHEA-COMP:17340"/>
        <dbReference type="ChEBI" id="CHEBI:33019"/>
        <dbReference type="ChEBI" id="CHEBI:61560"/>
        <dbReference type="ChEBI" id="CHEBI:173112"/>
        <dbReference type="EC" id="2.7.7.7"/>
    </reaction>
</comment>
<dbReference type="SUPFAM" id="SSF52540">
    <property type="entry name" value="P-loop containing nucleoside triphosphate hydrolases"/>
    <property type="match status" value="1"/>
</dbReference>
<reference evidence="10 11" key="1">
    <citation type="submission" date="2018-09" db="EMBL/GenBank/DDBJ databases">
        <title>Optimization and identification of Corynebacterium falsenii FN1-14 from fish paste.</title>
        <authorList>
            <person name="Daroonpunt R."/>
            <person name="Tanasupawat S."/>
        </authorList>
    </citation>
    <scope>NUCLEOTIDE SEQUENCE [LARGE SCALE GENOMIC DNA]</scope>
    <source>
        <strain evidence="10 11">FN1-14</strain>
    </source>
</reference>
<organism evidence="10 11">
    <name type="scientific">Corynebacterium falsenii</name>
    <dbReference type="NCBI Taxonomy" id="108486"/>
    <lineage>
        <taxon>Bacteria</taxon>
        <taxon>Bacillati</taxon>
        <taxon>Actinomycetota</taxon>
        <taxon>Actinomycetes</taxon>
        <taxon>Mycobacteriales</taxon>
        <taxon>Corynebacteriaceae</taxon>
        <taxon>Corynebacterium</taxon>
    </lineage>
</organism>
<dbReference type="NCBIfam" id="NF004165">
    <property type="entry name" value="PRK05629.1"/>
    <property type="match status" value="1"/>
</dbReference>
<dbReference type="NCBIfam" id="TIGR01128">
    <property type="entry name" value="holA"/>
    <property type="match status" value="1"/>
</dbReference>
<dbReference type="InterPro" id="IPR010372">
    <property type="entry name" value="DNA_pol3_delta_N"/>
</dbReference>
<evidence type="ECO:0000256" key="3">
    <source>
        <dbReference type="ARBA" id="ARBA00022679"/>
    </source>
</evidence>
<evidence type="ECO:0000256" key="2">
    <source>
        <dbReference type="ARBA" id="ARBA00017703"/>
    </source>
</evidence>
<dbReference type="EMBL" id="QXJK01000006">
    <property type="protein sequence ID" value="RIX34644.1"/>
    <property type="molecule type" value="Genomic_DNA"/>
</dbReference>
<comment type="caution">
    <text evidence="10">The sequence shown here is derived from an EMBL/GenBank/DDBJ whole genome shotgun (WGS) entry which is preliminary data.</text>
</comment>
<dbReference type="AlphaFoldDB" id="A0A418Q6R1"/>
<feature type="domain" description="DNA polymerase III delta N-terminal" evidence="9">
    <location>
        <begin position="12"/>
        <end position="113"/>
    </location>
</feature>
<dbReference type="PANTHER" id="PTHR34388:SF1">
    <property type="entry name" value="DNA POLYMERASE III SUBUNIT DELTA"/>
    <property type="match status" value="1"/>
</dbReference>
<sequence>MNSPQHPAPVNLIVGGDDFLAERRRSAIVQQARRASGNEDLPVEMHKASELSAPELAELLSPSLFAEDRIIVISGVEDAGKETITLIEQAITDPADGVVLILIHTGKGRNKKLVQSWPKLGAVVHEAAELKGRERQNFVDQEFRRYKVRVDPHVTQFLLDAVGSDLRELASAVSQLVADTDGNVDLIAAKKYYSGKAEVSGFDVADEAINGRVTAAVALARRALQLGTPPVLLASALSGSMADIAKVAGNRVDPRRDAAALGMPPWKLEKTARTARAWNPAMVARGVQIVATLDAGVKGHSADINFAVESAVRQIAELAAARPAR</sequence>
<dbReference type="Gene3D" id="3.40.50.300">
    <property type="entry name" value="P-loop containing nucleotide triphosphate hydrolases"/>
    <property type="match status" value="1"/>
</dbReference>
<evidence type="ECO:0000256" key="7">
    <source>
        <dbReference type="ARBA" id="ARBA00034754"/>
    </source>
</evidence>
<keyword evidence="3" id="KW-0808">Transferase</keyword>
<keyword evidence="5" id="KW-0235">DNA replication</keyword>
<accession>A0A418Q6R1</accession>
<dbReference type="Proteomes" id="UP000285278">
    <property type="component" value="Unassembled WGS sequence"/>
</dbReference>
<dbReference type="EC" id="2.7.7.7" evidence="1"/>
<dbReference type="GO" id="GO:0003677">
    <property type="term" value="F:DNA binding"/>
    <property type="evidence" value="ECO:0007669"/>
    <property type="project" value="InterPro"/>
</dbReference>
<dbReference type="PANTHER" id="PTHR34388">
    <property type="entry name" value="DNA POLYMERASE III SUBUNIT DELTA"/>
    <property type="match status" value="1"/>
</dbReference>
<comment type="similarity">
    <text evidence="7">Belongs to the DNA polymerase HolA subunit family.</text>
</comment>
<proteinExistence type="inferred from homology"/>
<dbReference type="OrthoDB" id="8478864at2"/>
<gene>
    <name evidence="10" type="ORF">D3M95_07135</name>
</gene>
<dbReference type="RefSeq" id="WP_119664869.1">
    <property type="nucleotide sequence ID" value="NZ_JAQPSN010000003.1"/>
</dbReference>
<evidence type="ECO:0000256" key="4">
    <source>
        <dbReference type="ARBA" id="ARBA00022695"/>
    </source>
</evidence>
<dbReference type="GO" id="GO:0003887">
    <property type="term" value="F:DNA-directed DNA polymerase activity"/>
    <property type="evidence" value="ECO:0007669"/>
    <property type="project" value="UniProtKB-KW"/>
</dbReference>
<protein>
    <recommendedName>
        <fullName evidence="2">DNA polymerase III subunit delta</fullName>
        <ecNumber evidence="1">2.7.7.7</ecNumber>
    </recommendedName>
</protein>
<dbReference type="InterPro" id="IPR005790">
    <property type="entry name" value="DNA_polIII_delta"/>
</dbReference>
<name>A0A418Q6R1_9CORY</name>
<dbReference type="Gene3D" id="1.20.272.10">
    <property type="match status" value="1"/>
</dbReference>
<evidence type="ECO:0000313" key="10">
    <source>
        <dbReference type="EMBL" id="RIX34644.1"/>
    </source>
</evidence>
<dbReference type="SUPFAM" id="SSF48019">
    <property type="entry name" value="post-AAA+ oligomerization domain-like"/>
    <property type="match status" value="1"/>
</dbReference>
<evidence type="ECO:0000256" key="5">
    <source>
        <dbReference type="ARBA" id="ARBA00022705"/>
    </source>
</evidence>
<dbReference type="InterPro" id="IPR027417">
    <property type="entry name" value="P-loop_NTPase"/>
</dbReference>
<evidence type="ECO:0000256" key="6">
    <source>
        <dbReference type="ARBA" id="ARBA00022932"/>
    </source>
</evidence>
<evidence type="ECO:0000256" key="1">
    <source>
        <dbReference type="ARBA" id="ARBA00012417"/>
    </source>
</evidence>
<dbReference type="Pfam" id="PF06144">
    <property type="entry name" value="DNA_pol3_delta"/>
    <property type="match status" value="1"/>
</dbReference>
<dbReference type="STRING" id="1451189.CFAL_03360"/>
<keyword evidence="6" id="KW-0239">DNA-directed DNA polymerase</keyword>
<evidence type="ECO:0000313" key="11">
    <source>
        <dbReference type="Proteomes" id="UP000285278"/>
    </source>
</evidence>
<dbReference type="InterPro" id="IPR008921">
    <property type="entry name" value="DNA_pol3_clamp-load_cplx_C"/>
</dbReference>